<organism evidence="1 2">
    <name type="scientific">Phytophthora fragariae</name>
    <dbReference type="NCBI Taxonomy" id="53985"/>
    <lineage>
        <taxon>Eukaryota</taxon>
        <taxon>Sar</taxon>
        <taxon>Stramenopiles</taxon>
        <taxon>Oomycota</taxon>
        <taxon>Peronosporomycetes</taxon>
        <taxon>Peronosporales</taxon>
        <taxon>Peronosporaceae</taxon>
        <taxon>Phytophthora</taxon>
    </lineage>
</organism>
<sequence>MVHLLHDKHSKVVNKYMKEYVLWAERQAGRNREGAAYKKRVMEPEVATQFGYSLVGLLHLYH</sequence>
<comment type="caution">
    <text evidence="1">The sequence shown here is derived from an EMBL/GenBank/DDBJ whole genome shotgun (WGS) entry which is preliminary data.</text>
</comment>
<evidence type="ECO:0000313" key="1">
    <source>
        <dbReference type="EMBL" id="KAE9159265.1"/>
    </source>
</evidence>
<dbReference type="EMBL" id="QXGC01008126">
    <property type="protein sequence ID" value="KAE9159265.1"/>
    <property type="molecule type" value="Genomic_DNA"/>
</dbReference>
<proteinExistence type="predicted"/>
<name>A0A6G0M8Y4_9STRA</name>
<dbReference type="AlphaFoldDB" id="A0A6G0M8Y4"/>
<reference evidence="1 2" key="1">
    <citation type="submission" date="2018-09" db="EMBL/GenBank/DDBJ databases">
        <title>Genomic investigation of the strawberry pathogen Phytophthora fragariae indicates pathogenicity is determined by transcriptional variation in three key races.</title>
        <authorList>
            <person name="Adams T.M."/>
            <person name="Armitage A.D."/>
            <person name="Sobczyk M.K."/>
            <person name="Bates H.J."/>
            <person name="Dunwell J.M."/>
            <person name="Nellist C.F."/>
            <person name="Harrison R.J."/>
        </authorList>
    </citation>
    <scope>NUCLEOTIDE SEQUENCE [LARGE SCALE GENOMIC DNA]</scope>
    <source>
        <strain evidence="1 2">BC-23</strain>
    </source>
</reference>
<gene>
    <name evidence="1" type="ORF">PF004_g31605</name>
</gene>
<protein>
    <submittedName>
        <fullName evidence="1">Uncharacterized protein</fullName>
    </submittedName>
</protein>
<accession>A0A6G0M8Y4</accession>
<evidence type="ECO:0000313" key="2">
    <source>
        <dbReference type="Proteomes" id="UP000476176"/>
    </source>
</evidence>
<dbReference type="Proteomes" id="UP000476176">
    <property type="component" value="Unassembled WGS sequence"/>
</dbReference>